<dbReference type="InterPro" id="IPR016140">
    <property type="entry name" value="Bifunc_inhib/LTP/seed_store"/>
</dbReference>
<keyword evidence="1" id="KW-0648">Protein biosynthesis</keyword>
<dbReference type="GO" id="GO:0005524">
    <property type="term" value="F:ATP binding"/>
    <property type="evidence" value="ECO:0007669"/>
    <property type="project" value="UniProtKB-KW"/>
</dbReference>
<keyword evidence="1" id="KW-0547">Nucleotide-binding</keyword>
<organism evidence="4 5">
    <name type="scientific">Miscanthus lutarioriparius</name>
    <dbReference type="NCBI Taxonomy" id="422564"/>
    <lineage>
        <taxon>Eukaryota</taxon>
        <taxon>Viridiplantae</taxon>
        <taxon>Streptophyta</taxon>
        <taxon>Embryophyta</taxon>
        <taxon>Tracheophyta</taxon>
        <taxon>Spermatophyta</taxon>
        <taxon>Magnoliopsida</taxon>
        <taxon>Liliopsida</taxon>
        <taxon>Poales</taxon>
        <taxon>Poaceae</taxon>
        <taxon>PACMAD clade</taxon>
        <taxon>Panicoideae</taxon>
        <taxon>Andropogonodae</taxon>
        <taxon>Andropogoneae</taxon>
        <taxon>Saccharinae</taxon>
        <taxon>Miscanthus</taxon>
    </lineage>
</organism>
<accession>A0A811SI21</accession>
<dbReference type="GO" id="GO:0006412">
    <property type="term" value="P:translation"/>
    <property type="evidence" value="ECO:0007669"/>
    <property type="project" value="UniProtKB-KW"/>
</dbReference>
<protein>
    <submittedName>
        <fullName evidence="4">Uncharacterized protein</fullName>
    </submittedName>
</protein>
<keyword evidence="1" id="KW-0067">ATP-binding</keyword>
<evidence type="ECO:0000259" key="2">
    <source>
        <dbReference type="Pfam" id="PF00750"/>
    </source>
</evidence>
<comment type="caution">
    <text evidence="4">The sequence shown here is derived from an EMBL/GenBank/DDBJ whole genome shotgun (WGS) entry which is preliminary data.</text>
</comment>
<dbReference type="PANTHER" id="PTHR33286">
    <property type="entry name" value="BIFUNCTIONAL INHIBITOR/LIPID-TRANSFER PROTEIN/SEED STORAGE 2S ALBUMIN SUPERFAMILY PROTEIN"/>
    <property type="match status" value="1"/>
</dbReference>
<gene>
    <name evidence="4" type="ORF">NCGR_LOCUS64665</name>
</gene>
<evidence type="ECO:0000313" key="4">
    <source>
        <dbReference type="EMBL" id="CAD6340567.1"/>
    </source>
</evidence>
<sequence>MDIVRLASCIVGSGCGGGSFSVHDLRSIQSVKQISLFNSEFSRNTDAGFVMGTGKTLLNAARMAGWLPDPSEKRFPKTRQVGFDLVLGSDVKRFRTRSIEVVLFVELLDEAKSRSTSKLLQWLTENDKLDYFGTLSLSFSVDFDYSCSDGIEEGDDSIWSIVGGKNCKAVHSTCCYANLSQFNLLFGNYGKNIRILTLMIGNGNFDSHDRLVERKHASDLPTSHDDYKIFTIIMTHQAFGEDDCYHEKDKVKHDCIKTLDINKDWEEPSHKCRETVQKSDMACICRIISIDEQIKISMGKLVRLARERGKTIQGGSKCGRFCRLDGSAGTTPTITKGTSMSVCQGEHHARKIMKGNNNYVLSTLFYVLYSVMQVR</sequence>
<name>A0A811SI21_9POAL</name>
<feature type="domain" description="Bifunctional inhibitor/plant lipid transfer protein/seed storage helical" evidence="3">
    <location>
        <begin position="237"/>
        <end position="318"/>
    </location>
</feature>
<evidence type="ECO:0000256" key="1">
    <source>
        <dbReference type="RuleBase" id="RU363038"/>
    </source>
</evidence>
<keyword evidence="1" id="KW-0436">Ligase</keyword>
<dbReference type="OrthoDB" id="68056at2759"/>
<dbReference type="Pfam" id="PF00750">
    <property type="entry name" value="tRNA-synt_1d"/>
    <property type="match status" value="1"/>
</dbReference>
<dbReference type="Pfam" id="PF14368">
    <property type="entry name" value="LTP_2"/>
    <property type="match status" value="1"/>
</dbReference>
<keyword evidence="5" id="KW-1185">Reference proteome</keyword>
<evidence type="ECO:0000259" key="3">
    <source>
        <dbReference type="Pfam" id="PF14368"/>
    </source>
</evidence>
<dbReference type="AlphaFoldDB" id="A0A811SI21"/>
<dbReference type="EMBL" id="CAJGYO010000019">
    <property type="protein sequence ID" value="CAD6340567.1"/>
    <property type="molecule type" value="Genomic_DNA"/>
</dbReference>
<reference evidence="4" key="1">
    <citation type="submission" date="2020-10" db="EMBL/GenBank/DDBJ databases">
        <authorList>
            <person name="Han B."/>
            <person name="Lu T."/>
            <person name="Zhao Q."/>
            <person name="Huang X."/>
            <person name="Zhao Y."/>
        </authorList>
    </citation>
    <scope>NUCLEOTIDE SEQUENCE</scope>
</reference>
<proteinExistence type="inferred from homology"/>
<dbReference type="InterPro" id="IPR035684">
    <property type="entry name" value="ArgRS_core"/>
</dbReference>
<keyword evidence="1" id="KW-0030">Aminoacyl-tRNA synthetase</keyword>
<dbReference type="Proteomes" id="UP000604825">
    <property type="component" value="Unassembled WGS sequence"/>
</dbReference>
<feature type="domain" description="Arginyl-tRNA synthetase catalytic core" evidence="2">
    <location>
        <begin position="58"/>
        <end position="120"/>
    </location>
</feature>
<dbReference type="GO" id="GO:0004812">
    <property type="term" value="F:aminoacyl-tRNA ligase activity"/>
    <property type="evidence" value="ECO:0007669"/>
    <property type="project" value="UniProtKB-KW"/>
</dbReference>
<comment type="similarity">
    <text evidence="1">Belongs to the class-I aminoacyl-tRNA synthetase family.</text>
</comment>
<evidence type="ECO:0000313" key="5">
    <source>
        <dbReference type="Proteomes" id="UP000604825"/>
    </source>
</evidence>
<dbReference type="PANTHER" id="PTHR33286:SF44">
    <property type="entry name" value="5A2 PROTEIN"/>
    <property type="match status" value="1"/>
</dbReference>